<accession>X1IA87</accession>
<protein>
    <submittedName>
        <fullName evidence="1">Uncharacterized protein</fullName>
    </submittedName>
</protein>
<gene>
    <name evidence="1" type="ORF">S03H2_40956</name>
</gene>
<proteinExistence type="predicted"/>
<evidence type="ECO:0000313" key="1">
    <source>
        <dbReference type="EMBL" id="GAH66205.1"/>
    </source>
</evidence>
<organism evidence="1">
    <name type="scientific">marine sediment metagenome</name>
    <dbReference type="NCBI Taxonomy" id="412755"/>
    <lineage>
        <taxon>unclassified sequences</taxon>
        <taxon>metagenomes</taxon>
        <taxon>ecological metagenomes</taxon>
    </lineage>
</organism>
<comment type="caution">
    <text evidence="1">The sequence shown here is derived from an EMBL/GenBank/DDBJ whole genome shotgun (WGS) entry which is preliminary data.</text>
</comment>
<dbReference type="AlphaFoldDB" id="X1IA87"/>
<sequence>MSLEIIRKKHLVLKENIYIVPNDVFFDLSRAIIPISDFFQKCPRLDLYTGMENIPFVDRDPEYKNILLSEFL</sequence>
<dbReference type="EMBL" id="BARU01025419">
    <property type="protein sequence ID" value="GAH66205.1"/>
    <property type="molecule type" value="Genomic_DNA"/>
</dbReference>
<reference evidence="1" key="1">
    <citation type="journal article" date="2014" name="Front. Microbiol.">
        <title>High frequency of phylogenetically diverse reductive dehalogenase-homologous genes in deep subseafloor sedimentary metagenomes.</title>
        <authorList>
            <person name="Kawai M."/>
            <person name="Futagami T."/>
            <person name="Toyoda A."/>
            <person name="Takaki Y."/>
            <person name="Nishi S."/>
            <person name="Hori S."/>
            <person name="Arai W."/>
            <person name="Tsubouchi T."/>
            <person name="Morono Y."/>
            <person name="Uchiyama I."/>
            <person name="Ito T."/>
            <person name="Fujiyama A."/>
            <person name="Inagaki F."/>
            <person name="Takami H."/>
        </authorList>
    </citation>
    <scope>NUCLEOTIDE SEQUENCE</scope>
    <source>
        <strain evidence="1">Expedition CK06-06</strain>
    </source>
</reference>
<name>X1IA87_9ZZZZ</name>